<protein>
    <submittedName>
        <fullName evidence="1">Uncharacterized protein</fullName>
    </submittedName>
</protein>
<reference evidence="1 2" key="1">
    <citation type="submission" date="2014-01" db="EMBL/GenBank/DDBJ databases">
        <authorList>
            <person name="Durkin A.S."/>
            <person name="McCorrison J."/>
            <person name="Torralba M."/>
            <person name="Gillis M."/>
            <person name="Haft D.H."/>
            <person name="Methe B."/>
            <person name="Sutton G."/>
            <person name="Nelson K.E."/>
        </authorList>
    </citation>
    <scope>NUCLEOTIDE SEQUENCE [LARGE SCALE GENOMIC DNA]</scope>
    <source>
        <strain evidence="1 2">ATCC 33093</strain>
    </source>
</reference>
<dbReference type="RefSeq" id="WP_036381278.1">
    <property type="nucleotide sequence ID" value="NZ_JALU01000020.1"/>
</dbReference>
<name>X8ISI5_9FIRM</name>
<accession>X8ISI5</accession>
<sequence length="109" mass="12768">MIDIGFKHVKEFAIEYGENLSFASNITIKDLDMADADVLPEKLAEVEEILCKDFGKFLAEKDYTFGSWDFSDEERELSAYGYVDIYYRKALLKYFTRSRLKVLKKKGKR</sequence>
<evidence type="ECO:0000313" key="1">
    <source>
        <dbReference type="EMBL" id="EUC52154.1"/>
    </source>
</evidence>
<proteinExistence type="predicted"/>
<evidence type="ECO:0000313" key="2">
    <source>
        <dbReference type="Proteomes" id="UP000022645"/>
    </source>
</evidence>
<gene>
    <name evidence="1" type="ORF">HMPREF0581_0323</name>
</gene>
<dbReference type="Proteomes" id="UP000022645">
    <property type="component" value="Unassembled WGS sequence"/>
</dbReference>
<comment type="caution">
    <text evidence="1">The sequence shown here is derived from an EMBL/GenBank/DDBJ whole genome shotgun (WGS) entry which is preliminary data.</text>
</comment>
<organism evidence="1 2">
    <name type="scientific">Mogibacterium timidum ATCC 33093</name>
    <dbReference type="NCBI Taxonomy" id="1401079"/>
    <lineage>
        <taxon>Bacteria</taxon>
        <taxon>Bacillati</taxon>
        <taxon>Bacillota</taxon>
        <taxon>Clostridia</taxon>
        <taxon>Peptostreptococcales</taxon>
        <taxon>Anaerovoracaceae</taxon>
        <taxon>Mogibacterium</taxon>
    </lineage>
</organism>
<dbReference type="EMBL" id="JALU01000020">
    <property type="protein sequence ID" value="EUC52154.1"/>
    <property type="molecule type" value="Genomic_DNA"/>
</dbReference>
<dbReference type="AlphaFoldDB" id="X8ISI5"/>